<evidence type="ECO:0000256" key="1">
    <source>
        <dbReference type="ARBA" id="ARBA00022679"/>
    </source>
</evidence>
<dbReference type="InterPro" id="IPR007168">
    <property type="entry name" value="Phageshock_PspC_N"/>
</dbReference>
<feature type="domain" description="Phage shock protein PspC N-terminal" evidence="7">
    <location>
        <begin position="3"/>
        <end position="54"/>
    </location>
</feature>
<feature type="compositionally biased region" description="Basic and acidic residues" evidence="4">
    <location>
        <begin position="415"/>
        <end position="424"/>
    </location>
</feature>
<dbReference type="Pfam" id="PF04024">
    <property type="entry name" value="PspC"/>
    <property type="match status" value="1"/>
</dbReference>
<keyword evidence="3" id="KW-0902">Two-component regulatory system</keyword>
<organism evidence="8 9">
    <name type="scientific">Brachybacterium halotolerans</name>
    <dbReference type="NCBI Taxonomy" id="2795215"/>
    <lineage>
        <taxon>Bacteria</taxon>
        <taxon>Bacillati</taxon>
        <taxon>Actinomycetota</taxon>
        <taxon>Actinomycetes</taxon>
        <taxon>Micrococcales</taxon>
        <taxon>Dermabacteraceae</taxon>
        <taxon>Brachybacterium</taxon>
    </lineage>
</organism>
<evidence type="ECO:0000256" key="3">
    <source>
        <dbReference type="ARBA" id="ARBA00023012"/>
    </source>
</evidence>
<keyword evidence="1" id="KW-0808">Transferase</keyword>
<evidence type="ECO:0000256" key="5">
    <source>
        <dbReference type="SAM" id="Phobius"/>
    </source>
</evidence>
<evidence type="ECO:0000313" key="8">
    <source>
        <dbReference type="EMBL" id="MBK0330305.1"/>
    </source>
</evidence>
<keyword evidence="9" id="KW-1185">Reference proteome</keyword>
<keyword evidence="5" id="KW-0812">Transmembrane</keyword>
<reference evidence="8 9" key="1">
    <citation type="submission" date="2020-12" db="EMBL/GenBank/DDBJ databases">
        <title>Brachybacterium sp. MASK1Z-5, whole genome shotgun sequence.</title>
        <authorList>
            <person name="Tuo L."/>
        </authorList>
    </citation>
    <scope>NUCLEOTIDE SEQUENCE [LARGE SCALE GENOMIC DNA]</scope>
    <source>
        <strain evidence="8 9">MASK1Z-5</strain>
    </source>
</reference>
<sequence>MIRPRQHAVAGVCAGLAEHTGLPLAAVRAGACVLTATGGAGALLYVWLWATTPLAGTDAPALRAPLTRAASPATDANAAGAEDEQARDQARDGSSSRSALGRAPVTEILLGLALLLAGGAMVASRMGAQIPLAFFVPAVFVLIGAGLAWRQLHELRIGRASGPSAQIARVAGALALVVLGILLFFVSDAEPNVWTVFVAAASVLLGVGVVLAPWAVRLVRDLAEERAARAREVERAEFAAHLHDSVLQTLALIQQKAEPGSEASRLARGQERELRSWLFAETTGNGADGPLDLASELRRAAMQCEQEHAVRIDVVTTGRAVPEAPEGLLAATREAMLNAARHAGGTISVFSEASDGMLEVTVSDRGPGFDLASIGPERLGVRESIIGRMRRLGGSARIQPGPGGTGTRVVLRLPRARDAGENERAPAPSAETTPAPPHQEHR</sequence>
<dbReference type="PANTHER" id="PTHR24421:SF61">
    <property type="entry name" value="OXYGEN SENSOR HISTIDINE KINASE NREB"/>
    <property type="match status" value="1"/>
</dbReference>
<gene>
    <name evidence="8" type="ORF">I8D64_02675</name>
</gene>
<proteinExistence type="predicted"/>
<comment type="caution">
    <text evidence="8">The sequence shown here is derived from an EMBL/GenBank/DDBJ whole genome shotgun (WGS) entry which is preliminary data.</text>
</comment>
<feature type="region of interest" description="Disordered" evidence="4">
    <location>
        <begin position="73"/>
        <end position="98"/>
    </location>
</feature>
<protein>
    <submittedName>
        <fullName evidence="8">PspC domain-containing protein</fullName>
    </submittedName>
</protein>
<dbReference type="Pfam" id="PF02518">
    <property type="entry name" value="HATPase_c"/>
    <property type="match status" value="1"/>
</dbReference>
<evidence type="ECO:0000259" key="7">
    <source>
        <dbReference type="Pfam" id="PF04024"/>
    </source>
</evidence>
<accession>A0ABS1B6M9</accession>
<keyword evidence="5" id="KW-1133">Transmembrane helix</keyword>
<dbReference type="PANTHER" id="PTHR24421">
    <property type="entry name" value="NITRATE/NITRITE SENSOR PROTEIN NARX-RELATED"/>
    <property type="match status" value="1"/>
</dbReference>
<feature type="transmembrane region" description="Helical" evidence="5">
    <location>
        <begin position="193"/>
        <end position="216"/>
    </location>
</feature>
<keyword evidence="5" id="KW-0472">Membrane</keyword>
<evidence type="ECO:0000256" key="2">
    <source>
        <dbReference type="ARBA" id="ARBA00022777"/>
    </source>
</evidence>
<keyword evidence="2" id="KW-0418">Kinase</keyword>
<dbReference type="CDD" id="cd16917">
    <property type="entry name" value="HATPase_UhpB-NarQ-NarX-like"/>
    <property type="match status" value="1"/>
</dbReference>
<dbReference type="InterPro" id="IPR003594">
    <property type="entry name" value="HATPase_dom"/>
</dbReference>
<evidence type="ECO:0000313" key="9">
    <source>
        <dbReference type="Proteomes" id="UP000612352"/>
    </source>
</evidence>
<name>A0ABS1B6M9_9MICO</name>
<dbReference type="InterPro" id="IPR050482">
    <property type="entry name" value="Sensor_HK_TwoCompSys"/>
</dbReference>
<dbReference type="SUPFAM" id="SSF55874">
    <property type="entry name" value="ATPase domain of HSP90 chaperone/DNA topoisomerase II/histidine kinase"/>
    <property type="match status" value="1"/>
</dbReference>
<dbReference type="Gene3D" id="3.30.565.10">
    <property type="entry name" value="Histidine kinase-like ATPase, C-terminal domain"/>
    <property type="match status" value="1"/>
</dbReference>
<feature type="transmembrane region" description="Helical" evidence="5">
    <location>
        <begin position="170"/>
        <end position="187"/>
    </location>
</feature>
<feature type="transmembrane region" description="Helical" evidence="5">
    <location>
        <begin position="130"/>
        <end position="149"/>
    </location>
</feature>
<feature type="transmembrane region" description="Helical" evidence="5">
    <location>
        <begin position="105"/>
        <end position="124"/>
    </location>
</feature>
<feature type="region of interest" description="Disordered" evidence="4">
    <location>
        <begin position="413"/>
        <end position="442"/>
    </location>
</feature>
<dbReference type="EMBL" id="JAEDAJ010000001">
    <property type="protein sequence ID" value="MBK0330305.1"/>
    <property type="molecule type" value="Genomic_DNA"/>
</dbReference>
<evidence type="ECO:0000256" key="4">
    <source>
        <dbReference type="SAM" id="MobiDB-lite"/>
    </source>
</evidence>
<feature type="domain" description="Histidine kinase/HSP90-like ATPase" evidence="6">
    <location>
        <begin position="326"/>
        <end position="416"/>
    </location>
</feature>
<dbReference type="InterPro" id="IPR036890">
    <property type="entry name" value="HATPase_C_sf"/>
</dbReference>
<dbReference type="Proteomes" id="UP000612352">
    <property type="component" value="Unassembled WGS sequence"/>
</dbReference>
<dbReference type="RefSeq" id="WP_200500931.1">
    <property type="nucleotide sequence ID" value="NZ_JAEDAJ010000001.1"/>
</dbReference>
<evidence type="ECO:0000259" key="6">
    <source>
        <dbReference type="Pfam" id="PF02518"/>
    </source>
</evidence>